<organism evidence="1 2">
    <name type="scientific">Enterococcus pallens ATCC BAA-351</name>
    <dbReference type="NCBI Taxonomy" id="1158607"/>
    <lineage>
        <taxon>Bacteria</taxon>
        <taxon>Bacillati</taxon>
        <taxon>Bacillota</taxon>
        <taxon>Bacilli</taxon>
        <taxon>Lactobacillales</taxon>
        <taxon>Enterococcaceae</taxon>
        <taxon>Enterococcus</taxon>
    </lineage>
</organism>
<dbReference type="STRING" id="160454.RV10_GL000942"/>
<dbReference type="SUPFAM" id="SSF81301">
    <property type="entry name" value="Nucleotidyltransferase"/>
    <property type="match status" value="1"/>
</dbReference>
<dbReference type="InterPro" id="IPR043519">
    <property type="entry name" value="NT_sf"/>
</dbReference>
<dbReference type="PANTHER" id="PTHR34822">
    <property type="entry name" value="GRPB DOMAIN PROTEIN (AFU_ORTHOLOGUE AFUA_1G01530)"/>
    <property type="match status" value="1"/>
</dbReference>
<gene>
    <name evidence="1" type="ORF">UAU_04063</name>
</gene>
<evidence type="ECO:0000313" key="1">
    <source>
        <dbReference type="EMBL" id="EOH90234.1"/>
    </source>
</evidence>
<dbReference type="AlphaFoldDB" id="R2SQ06"/>
<comment type="caution">
    <text evidence="1">The sequence shown here is derived from an EMBL/GenBank/DDBJ whole genome shotgun (WGS) entry which is preliminary data.</text>
</comment>
<reference evidence="1 2" key="1">
    <citation type="submission" date="2013-02" db="EMBL/GenBank/DDBJ databases">
        <title>The Genome Sequence of Enterococcus pallens BAA-351.</title>
        <authorList>
            <consortium name="The Broad Institute Genome Sequencing Platform"/>
            <consortium name="The Broad Institute Genome Sequencing Center for Infectious Disease"/>
            <person name="Earl A.M."/>
            <person name="Gilmore M.S."/>
            <person name="Lebreton F."/>
            <person name="Walker B."/>
            <person name="Young S.K."/>
            <person name="Zeng Q."/>
            <person name="Gargeya S."/>
            <person name="Fitzgerald M."/>
            <person name="Haas B."/>
            <person name="Abouelleil A."/>
            <person name="Alvarado L."/>
            <person name="Arachchi H.M."/>
            <person name="Berlin A.M."/>
            <person name="Chapman S.B."/>
            <person name="Dewar J."/>
            <person name="Goldberg J."/>
            <person name="Griggs A."/>
            <person name="Gujja S."/>
            <person name="Hansen M."/>
            <person name="Howarth C."/>
            <person name="Imamovic A."/>
            <person name="Larimer J."/>
            <person name="McCowan C."/>
            <person name="Murphy C."/>
            <person name="Neiman D."/>
            <person name="Pearson M."/>
            <person name="Priest M."/>
            <person name="Roberts A."/>
            <person name="Saif S."/>
            <person name="Shea T."/>
            <person name="Sisk P."/>
            <person name="Sykes S."/>
            <person name="Wortman J."/>
            <person name="Nusbaum C."/>
            <person name="Birren B."/>
        </authorList>
    </citation>
    <scope>NUCLEOTIDE SEQUENCE [LARGE SCALE GENOMIC DNA]</scope>
    <source>
        <strain evidence="1 2">ATCC BAA-351</strain>
    </source>
</reference>
<dbReference type="Pfam" id="PF04229">
    <property type="entry name" value="GrpB"/>
    <property type="match status" value="1"/>
</dbReference>
<dbReference type="PANTHER" id="PTHR34822:SF1">
    <property type="entry name" value="GRPB FAMILY PROTEIN"/>
    <property type="match status" value="1"/>
</dbReference>
<evidence type="ECO:0008006" key="3">
    <source>
        <dbReference type="Google" id="ProtNLM"/>
    </source>
</evidence>
<dbReference type="PATRIC" id="fig|1158607.3.peg.4044"/>
<dbReference type="HOGENOM" id="CLU_086407_0_0_9"/>
<proteinExistence type="predicted"/>
<name>R2SQ06_9ENTE</name>
<dbReference type="Gene3D" id="3.30.460.10">
    <property type="entry name" value="Beta Polymerase, domain 2"/>
    <property type="match status" value="1"/>
</dbReference>
<dbReference type="OrthoDB" id="9799092at2"/>
<protein>
    <recommendedName>
        <fullName evidence="3">Glutamate-rich protein GrpB</fullName>
    </recommendedName>
</protein>
<accession>R2SQ06</accession>
<dbReference type="InterPro" id="IPR007344">
    <property type="entry name" value="GrpB/CoaE"/>
</dbReference>
<keyword evidence="2" id="KW-1185">Reference proteome</keyword>
<dbReference type="EMBL" id="AJAQ01000036">
    <property type="protein sequence ID" value="EOH90234.1"/>
    <property type="molecule type" value="Genomic_DNA"/>
</dbReference>
<evidence type="ECO:0000313" key="2">
    <source>
        <dbReference type="Proteomes" id="UP000013782"/>
    </source>
</evidence>
<dbReference type="RefSeq" id="WP_010759008.1">
    <property type="nucleotide sequence ID" value="NZ_ASWD01000005.1"/>
</dbReference>
<sequence>MKKKLTEMSLEELWQLFPIELSSSKAEWQTYYQEIESKLKDWIPEENLLRISHIGSTAIKEIKAKNIVDVLVELAPNTNLQSVASRLEQQDCLIMSTTEKRISLNLGYTPQGFAEKVYHIHLRYVGDNDELYFRDYLNQFPDTAHEYEQLKEALAVAYRNDRNRYTDEKGAFIKQVTTKAKKLYGVKYNNQT</sequence>
<dbReference type="eggNOG" id="COG2320">
    <property type="taxonomic scope" value="Bacteria"/>
</dbReference>
<dbReference type="Proteomes" id="UP000013782">
    <property type="component" value="Unassembled WGS sequence"/>
</dbReference>